<comment type="subcellular location">
    <subcellularLocation>
        <location evidence="1">Membrane</location>
        <topology evidence="1">Multi-pass membrane protein</topology>
    </subcellularLocation>
</comment>
<gene>
    <name evidence="8" type="primary">Kcnq5</name>
    <name evidence="8" type="ORF">GZH46_02475</name>
</gene>
<organism evidence="8 9">
    <name type="scientific">Fragariocoptes setiger</name>
    <dbReference type="NCBI Taxonomy" id="1670756"/>
    <lineage>
        <taxon>Eukaryota</taxon>
        <taxon>Metazoa</taxon>
        <taxon>Ecdysozoa</taxon>
        <taxon>Arthropoda</taxon>
        <taxon>Chelicerata</taxon>
        <taxon>Arachnida</taxon>
        <taxon>Acari</taxon>
        <taxon>Acariformes</taxon>
        <taxon>Trombidiformes</taxon>
        <taxon>Prostigmata</taxon>
        <taxon>Eupodina</taxon>
        <taxon>Eriophyoidea</taxon>
        <taxon>Phytoptidae</taxon>
        <taxon>Fragariocoptes</taxon>
    </lineage>
</organism>
<keyword evidence="4 6" id="KW-0472">Membrane</keyword>
<dbReference type="Pfam" id="PF00520">
    <property type="entry name" value="Ion_trans"/>
    <property type="match status" value="1"/>
</dbReference>
<evidence type="ECO:0000256" key="5">
    <source>
        <dbReference type="SAM" id="Coils"/>
    </source>
</evidence>
<feature type="transmembrane region" description="Helical" evidence="6">
    <location>
        <begin position="1125"/>
        <end position="1145"/>
    </location>
</feature>
<feature type="transmembrane region" description="Helical" evidence="6">
    <location>
        <begin position="1061"/>
        <end position="1086"/>
    </location>
</feature>
<evidence type="ECO:0000256" key="3">
    <source>
        <dbReference type="ARBA" id="ARBA00022989"/>
    </source>
</evidence>
<dbReference type="InterPro" id="IPR003937">
    <property type="entry name" value="K_chnl_volt-dep_KCNQ"/>
</dbReference>
<keyword evidence="3 6" id="KW-1133">Transmembrane helix</keyword>
<feature type="transmembrane region" description="Helical" evidence="6">
    <location>
        <begin position="1185"/>
        <end position="1211"/>
    </location>
</feature>
<evidence type="ECO:0000313" key="9">
    <source>
        <dbReference type="Proteomes" id="UP000825002"/>
    </source>
</evidence>
<accession>A0ABQ7S6I6</accession>
<feature type="non-terminal residue" evidence="8">
    <location>
        <position position="1264"/>
    </location>
</feature>
<evidence type="ECO:0000256" key="4">
    <source>
        <dbReference type="ARBA" id="ARBA00023136"/>
    </source>
</evidence>
<dbReference type="PRINTS" id="PR00169">
    <property type="entry name" value="KCHANNEL"/>
</dbReference>
<evidence type="ECO:0000256" key="2">
    <source>
        <dbReference type="ARBA" id="ARBA00022692"/>
    </source>
</evidence>
<feature type="coiled-coil region" evidence="5">
    <location>
        <begin position="175"/>
        <end position="308"/>
    </location>
</feature>
<reference evidence="8 9" key="1">
    <citation type="submission" date="2020-10" db="EMBL/GenBank/DDBJ databases">
        <authorList>
            <person name="Klimov P.B."/>
            <person name="Dyachkov S.M."/>
            <person name="Chetverikov P.E."/>
        </authorList>
    </citation>
    <scope>NUCLEOTIDE SEQUENCE [LARGE SCALE GENOMIC DNA]</scope>
    <source>
        <strain evidence="8">BMOC 18-1129-001#AD2665</strain>
        <tissue evidence="8">Entire mites</tissue>
    </source>
</reference>
<evidence type="ECO:0000256" key="6">
    <source>
        <dbReference type="SAM" id="Phobius"/>
    </source>
</evidence>
<dbReference type="Gene3D" id="6.10.140.1910">
    <property type="match status" value="1"/>
</dbReference>
<name>A0ABQ7S6I6_9ACAR</name>
<feature type="transmembrane region" description="Helical" evidence="6">
    <location>
        <begin position="1157"/>
        <end position="1173"/>
    </location>
</feature>
<comment type="caution">
    <text evidence="8">The sequence shown here is derived from an EMBL/GenBank/DDBJ whole genome shotgun (WGS) entry which is preliminary data.</text>
</comment>
<dbReference type="PANTHER" id="PTHR47735:SF9">
    <property type="entry name" value="POTASSIUM VOLTAGE-GATED CHANNEL SUBFAMILY KQT MEMBER 4-LIKE ISOFORM X1"/>
    <property type="match status" value="1"/>
</dbReference>
<feature type="domain" description="Ion transport" evidence="7">
    <location>
        <begin position="988"/>
        <end position="1216"/>
    </location>
</feature>
<dbReference type="SUPFAM" id="SSF81324">
    <property type="entry name" value="Voltage-gated potassium channels"/>
    <property type="match status" value="1"/>
</dbReference>
<keyword evidence="2 6" id="KW-0812">Transmembrane</keyword>
<proteinExistence type="predicted"/>
<keyword evidence="9" id="KW-1185">Reference proteome</keyword>
<sequence>MLFSIRARRADRRDKWCGVFSANHHLCQRKEFYFLFTMSSSRVSEYELYYSSDDCSSTHNEPLLDGYDGPKFDHDQDRDHAHGIVDQPQLDHQIGMLKRVLCAERSRNETQRHNYEAMCKQLIDLQQDYLQLQTDLVDGLTTCKQIKSTKNHELTSLNDCVRDKDSQICRIHKELRQARQRLEQVKAAKLELGTEHELRIESMRKANELDGQQHAERMAELERQLAAQKERHLATVDVWQRRCDEQSREHSEQVNQLRATIDTLRQQQATLEDAQARDQHANEYRQHNAELERQVEHLRNIIACQQNELDATKCRVEQLFGDQSVIDEHVVDELARCHVQLSEYKQSVTTLVATIGELDDTNNELRQTLKRDNERLQCLEEMQREREREMQLQMSRMRRLSDSSVAEWQTKWRQLSENKVHLTTQLSECQATIERLRAQTVQQQHQKSPSTCCDQHDLETDKRQVNELSRKVDSLNASWHAQCNQLACKQRQLDRLRKELIASNDSINDMRLKVSAAETAHGEACAALARLEQELRKHHALADELRTQVNQSRADTQLAQAELEQARAEASRCRLQLIRERELNETKGSCRQHGLPSAISTTKADRMQMQSSTSRYKRYAKKLRKYVHYMRKTHSYVCDPSECAYEVKFAPDESIATTPPSELDVEKDNQIKDELHHCDSIDYVDHNETVARKSASLPSQGVEHTAKAAAAASVVPTTTGLPKRRLHIKRTGRALVHDVTVSPDLVSDIPNGTSFEHEDCNDDSISEHQAIVHNTVVERYTPTPAPRPSKRLMHHQLQLQLQQHEHQRRQYQYRSEQDNHAHVVVGSSQRFVSFEPTHNVISKEHDMCRSSSSTAPSSTEPVPVQVQVQLPLQHRQRQRYRQCTTMDTHTSKPSIQVSQSMSQLNSMARILPTRGPGGGGGGAGNSSVLLLRRPSRPTGQRMVAPRLSLLGREMHTKKRTTRNAQYTRYQMRCRSFLEQPRTCLAYSYHFLLFIMVFACLVLSVFATIDEYEAEASRALFHMEIIMVNWFTIEFIVRCWSSGCRSRYQGWLGRLRFIRSPFCVIDIMVILASAVVLLAGSSGQIFAASALRGLRFFQILRMVRMDRRGGTWKLLGSVVYAHRQELITTVYIGFLGLIFSSFLVYLAEKDINEKYNSFADALWWGVITLCTVGYGDTVPITWCGKIIASCCALLGISFFALPAGILGSGFALKVQQQQRQKHMIRRRVPAATLIQSLWRCYAADEDSLSTATWKIHQVQLASPAS</sequence>
<dbReference type="EMBL" id="JAIFTH010000735">
    <property type="protein sequence ID" value="KAG9509017.1"/>
    <property type="molecule type" value="Genomic_DNA"/>
</dbReference>
<feature type="transmembrane region" description="Helical" evidence="6">
    <location>
        <begin position="984"/>
        <end position="1006"/>
    </location>
</feature>
<dbReference type="Proteomes" id="UP000825002">
    <property type="component" value="Unassembled WGS sequence"/>
</dbReference>
<dbReference type="PANTHER" id="PTHR47735">
    <property type="entry name" value="POTASSIUM VOLTAGE-GATED CHANNEL SUBFAMILY KQT MEMBER 4"/>
    <property type="match status" value="1"/>
</dbReference>
<dbReference type="Gene3D" id="1.10.287.70">
    <property type="match status" value="1"/>
</dbReference>
<evidence type="ECO:0000313" key="8">
    <source>
        <dbReference type="EMBL" id="KAG9509017.1"/>
    </source>
</evidence>
<evidence type="ECO:0000256" key="1">
    <source>
        <dbReference type="ARBA" id="ARBA00004141"/>
    </source>
</evidence>
<feature type="coiled-coil region" evidence="5">
    <location>
        <begin position="419"/>
        <end position="576"/>
    </location>
</feature>
<feature type="coiled-coil region" evidence="5">
    <location>
        <begin position="355"/>
        <end position="389"/>
    </location>
</feature>
<dbReference type="PRINTS" id="PR01459">
    <property type="entry name" value="KCNQCHANNEL"/>
</dbReference>
<protein>
    <submittedName>
        <fullName evidence="8">Potassium voltage-gated channel subfamily KQT member 5</fullName>
    </submittedName>
</protein>
<evidence type="ECO:0000259" key="7">
    <source>
        <dbReference type="Pfam" id="PF00520"/>
    </source>
</evidence>
<keyword evidence="5" id="KW-0175">Coiled coil</keyword>
<dbReference type="InterPro" id="IPR005821">
    <property type="entry name" value="Ion_trans_dom"/>
</dbReference>